<organism evidence="1">
    <name type="scientific">Brassica oleracea</name>
    <name type="common">Wild cabbage</name>
    <dbReference type="NCBI Taxonomy" id="3712"/>
    <lineage>
        <taxon>Eukaryota</taxon>
        <taxon>Viridiplantae</taxon>
        <taxon>Streptophyta</taxon>
        <taxon>Embryophyta</taxon>
        <taxon>Tracheophyta</taxon>
        <taxon>Spermatophyta</taxon>
        <taxon>Magnoliopsida</taxon>
        <taxon>eudicotyledons</taxon>
        <taxon>Gunneridae</taxon>
        <taxon>Pentapetalae</taxon>
        <taxon>rosids</taxon>
        <taxon>malvids</taxon>
        <taxon>Brassicales</taxon>
        <taxon>Brassicaceae</taxon>
        <taxon>Brassiceae</taxon>
        <taxon>Brassica</taxon>
    </lineage>
</organism>
<gene>
    <name evidence="1" type="ORF">BOLC4T22517H</name>
</gene>
<evidence type="ECO:0000313" key="1">
    <source>
        <dbReference type="EMBL" id="VDD05459.1"/>
    </source>
</evidence>
<proteinExistence type="predicted"/>
<dbReference type="AlphaFoldDB" id="A0A3P6CCQ6"/>
<protein>
    <submittedName>
        <fullName evidence="1">Uncharacterized protein</fullName>
    </submittedName>
</protein>
<name>A0A3P6CCQ6_BRAOL</name>
<reference evidence="1" key="1">
    <citation type="submission" date="2018-11" db="EMBL/GenBank/DDBJ databases">
        <authorList>
            <consortium name="Genoscope - CEA"/>
            <person name="William W."/>
        </authorList>
    </citation>
    <scope>NUCLEOTIDE SEQUENCE</scope>
</reference>
<dbReference type="EMBL" id="LR031873">
    <property type="protein sequence ID" value="VDD05459.1"/>
    <property type="molecule type" value="Genomic_DNA"/>
</dbReference>
<accession>A0A3P6CCQ6</accession>
<sequence length="125" mass="14692">MDRNRSEELPRWAIASIYPYGSFFSSIWFSSKSNEGGESIYIKQILLKDNTVLSIEPAETIQKDRRRCAFNFFHDDQQAPRPLWKRKENLMRCVISWLVKLKFLVKNMKKSLRAPPPQLPPSLGY</sequence>